<organism evidence="1 2">
    <name type="scientific">Sphingomonas jinjuensis</name>
    <dbReference type="NCBI Taxonomy" id="535907"/>
    <lineage>
        <taxon>Bacteria</taxon>
        <taxon>Pseudomonadati</taxon>
        <taxon>Pseudomonadota</taxon>
        <taxon>Alphaproteobacteria</taxon>
        <taxon>Sphingomonadales</taxon>
        <taxon>Sphingomonadaceae</taxon>
        <taxon>Sphingomonas</taxon>
    </lineage>
</organism>
<name>A0A840FP55_9SPHN</name>
<reference evidence="1 2" key="1">
    <citation type="submission" date="2020-08" db="EMBL/GenBank/DDBJ databases">
        <title>Genomic Encyclopedia of Type Strains, Phase IV (KMG-IV): sequencing the most valuable type-strain genomes for metagenomic binning, comparative biology and taxonomic classification.</title>
        <authorList>
            <person name="Goeker M."/>
        </authorList>
    </citation>
    <scope>NUCLEOTIDE SEQUENCE [LARGE SCALE GENOMIC DNA]</scope>
    <source>
        <strain evidence="1 2">YC6723</strain>
    </source>
</reference>
<protein>
    <submittedName>
        <fullName evidence="1">Uncharacterized protein</fullName>
    </submittedName>
</protein>
<dbReference type="Proteomes" id="UP000529795">
    <property type="component" value="Unassembled WGS sequence"/>
</dbReference>
<evidence type="ECO:0000313" key="2">
    <source>
        <dbReference type="Proteomes" id="UP000529795"/>
    </source>
</evidence>
<dbReference type="EMBL" id="JACIEV010000009">
    <property type="protein sequence ID" value="MBB4155065.1"/>
    <property type="molecule type" value="Genomic_DNA"/>
</dbReference>
<evidence type="ECO:0000313" key="1">
    <source>
        <dbReference type="EMBL" id="MBB4155065.1"/>
    </source>
</evidence>
<dbReference type="AlphaFoldDB" id="A0A840FP55"/>
<comment type="caution">
    <text evidence="1">The sequence shown here is derived from an EMBL/GenBank/DDBJ whole genome shotgun (WGS) entry which is preliminary data.</text>
</comment>
<accession>A0A840FP55</accession>
<dbReference type="RefSeq" id="WP_183986202.1">
    <property type="nucleotide sequence ID" value="NZ_JACIEV010000009.1"/>
</dbReference>
<proteinExistence type="predicted"/>
<sequence>MGNLREDLEEFEKVVGERIEALAIGRRRAPDDFDHDPAVSPIARDEALAILDYAFDGGPGARGGVHPIYAWTANWIVFLSGEEGVTLAWIPRTPRRCVPESGGSWWLCGPHDWRSLAG</sequence>
<gene>
    <name evidence="1" type="ORF">GGQ80_002982</name>
</gene>
<keyword evidence="2" id="KW-1185">Reference proteome</keyword>